<evidence type="ECO:0000313" key="1">
    <source>
        <dbReference type="EMBL" id="KAI3809989.1"/>
    </source>
</evidence>
<comment type="caution">
    <text evidence="1">The sequence shown here is derived from an EMBL/GenBank/DDBJ whole genome shotgun (WGS) entry which is preliminary data.</text>
</comment>
<keyword evidence="2" id="KW-1185">Reference proteome</keyword>
<dbReference type="Proteomes" id="UP001056120">
    <property type="component" value="Linkage Group LG07"/>
</dbReference>
<evidence type="ECO:0000313" key="2">
    <source>
        <dbReference type="Proteomes" id="UP001056120"/>
    </source>
</evidence>
<sequence length="223" mass="25430">MEILWSRLQEFSNWDFLSQVALRTGIWYKKLSVRTVVWVANRDHPLPVASKLILKITDQGILGLFNNISMIWSSNSTTSWNATAKLRDNGNLVVIDQNEKVLWLSFDYPTDTLLPGMKLGRDYLRSREWHLSSWKTSEDPGQEDGRGWQLAVSFQRDTCDTYNICDAYGICSVNTVQQSCTCLDEKKFAPKNQKGWDTADWSGGCIRCTPLECKNGSEGFIKS</sequence>
<reference evidence="1 2" key="2">
    <citation type="journal article" date="2022" name="Mol. Ecol. Resour.">
        <title>The genomes of chicory, endive, great burdock and yacon provide insights into Asteraceae paleo-polyploidization history and plant inulin production.</title>
        <authorList>
            <person name="Fan W."/>
            <person name="Wang S."/>
            <person name="Wang H."/>
            <person name="Wang A."/>
            <person name="Jiang F."/>
            <person name="Liu H."/>
            <person name="Zhao H."/>
            <person name="Xu D."/>
            <person name="Zhang Y."/>
        </authorList>
    </citation>
    <scope>NUCLEOTIDE SEQUENCE [LARGE SCALE GENOMIC DNA]</scope>
    <source>
        <strain evidence="2">cv. Yunnan</strain>
        <tissue evidence="1">Leaves</tissue>
    </source>
</reference>
<gene>
    <name evidence="1" type="ORF">L1987_19594</name>
</gene>
<protein>
    <submittedName>
        <fullName evidence="1">Uncharacterized protein</fullName>
    </submittedName>
</protein>
<proteinExistence type="predicted"/>
<name>A0ACB9IPW7_9ASTR</name>
<reference evidence="2" key="1">
    <citation type="journal article" date="2022" name="Mol. Ecol. Resour.">
        <title>The genomes of chicory, endive, great burdock and yacon provide insights into Asteraceae palaeo-polyploidization history and plant inulin production.</title>
        <authorList>
            <person name="Fan W."/>
            <person name="Wang S."/>
            <person name="Wang H."/>
            <person name="Wang A."/>
            <person name="Jiang F."/>
            <person name="Liu H."/>
            <person name="Zhao H."/>
            <person name="Xu D."/>
            <person name="Zhang Y."/>
        </authorList>
    </citation>
    <scope>NUCLEOTIDE SEQUENCE [LARGE SCALE GENOMIC DNA]</scope>
    <source>
        <strain evidence="2">cv. Yunnan</strain>
    </source>
</reference>
<organism evidence="1 2">
    <name type="scientific">Smallanthus sonchifolius</name>
    <dbReference type="NCBI Taxonomy" id="185202"/>
    <lineage>
        <taxon>Eukaryota</taxon>
        <taxon>Viridiplantae</taxon>
        <taxon>Streptophyta</taxon>
        <taxon>Embryophyta</taxon>
        <taxon>Tracheophyta</taxon>
        <taxon>Spermatophyta</taxon>
        <taxon>Magnoliopsida</taxon>
        <taxon>eudicotyledons</taxon>
        <taxon>Gunneridae</taxon>
        <taxon>Pentapetalae</taxon>
        <taxon>asterids</taxon>
        <taxon>campanulids</taxon>
        <taxon>Asterales</taxon>
        <taxon>Asteraceae</taxon>
        <taxon>Asteroideae</taxon>
        <taxon>Heliantheae alliance</taxon>
        <taxon>Millerieae</taxon>
        <taxon>Smallanthus</taxon>
    </lineage>
</organism>
<dbReference type="EMBL" id="CM042024">
    <property type="protein sequence ID" value="KAI3809989.1"/>
    <property type="molecule type" value="Genomic_DNA"/>
</dbReference>
<accession>A0ACB9IPW7</accession>